<feature type="transmembrane region" description="Helical" evidence="8">
    <location>
        <begin position="86"/>
        <end position="103"/>
    </location>
</feature>
<dbReference type="OrthoDB" id="5291790at2"/>
<evidence type="ECO:0000313" key="11">
    <source>
        <dbReference type="Proteomes" id="UP000009026"/>
    </source>
</evidence>
<evidence type="ECO:0000256" key="3">
    <source>
        <dbReference type="ARBA" id="ARBA00022989"/>
    </source>
</evidence>
<evidence type="ECO:0000256" key="6">
    <source>
        <dbReference type="ARBA" id="ARBA00023136"/>
    </source>
</evidence>
<organism evidence="10 11">
    <name type="scientific">Pseudomyxococcus hansupus</name>
    <dbReference type="NCBI Taxonomy" id="1297742"/>
    <lineage>
        <taxon>Bacteria</taxon>
        <taxon>Pseudomonadati</taxon>
        <taxon>Myxococcota</taxon>
        <taxon>Myxococcia</taxon>
        <taxon>Myxococcales</taxon>
        <taxon>Cystobacterineae</taxon>
        <taxon>Myxococcaceae</taxon>
        <taxon>Pseudomyxococcus</taxon>
    </lineage>
</organism>
<feature type="transmembrane region" description="Helical" evidence="8">
    <location>
        <begin position="49"/>
        <end position="74"/>
    </location>
</feature>
<sequence length="304" mass="34015">MDAPHIPDLIALAIPVFALTVVAEALWVKKQRDEGSPMVGHTLKDTAASLSMGLGNVAINVLWKGVAFAGYLALYHLTPLRMGTGVLAWVLLFLADDLCYYAFHRVHHESRFFWASHVVHHSSQHYNLSTALRQTWTPPTSFVFWAPLALLGFHPVLIVAQQSISLLYQYWIHTEAIGRLPRPLEWVLNTPSHHRVHHASNPRYLDKNYAGILIVWDRLFGTFEPEGEKPVYGLTKNLTTFNPVRIAFHEFAAIARDASKPGPLKQRLSYVFRNPAWKPEAPLTPAAQPPPPASPAPEAARPSV</sequence>
<reference evidence="10 11" key="1">
    <citation type="journal article" date="2016" name="PLoS ONE">
        <title>Complete Genome Sequence and Comparative Genomics of a Novel Myxobacterium Myxococcus hansupus.</title>
        <authorList>
            <person name="Sharma G."/>
            <person name="Narwani T."/>
            <person name="Subramanian S."/>
        </authorList>
    </citation>
    <scope>NUCLEOTIDE SEQUENCE [LARGE SCALE GENOMIC DNA]</scope>
    <source>
        <strain evidence="11">mixupus</strain>
    </source>
</reference>
<evidence type="ECO:0000256" key="5">
    <source>
        <dbReference type="ARBA" id="ARBA00023098"/>
    </source>
</evidence>
<feature type="domain" description="Fatty acid hydroxylase" evidence="9">
    <location>
        <begin position="89"/>
        <end position="222"/>
    </location>
</feature>
<evidence type="ECO:0000256" key="4">
    <source>
        <dbReference type="ARBA" id="ARBA00023002"/>
    </source>
</evidence>
<dbReference type="GO" id="GO:0005506">
    <property type="term" value="F:iron ion binding"/>
    <property type="evidence" value="ECO:0007669"/>
    <property type="project" value="InterPro"/>
</dbReference>
<dbReference type="GO" id="GO:0050479">
    <property type="term" value="F:glyceryl-ether monooxygenase activity"/>
    <property type="evidence" value="ECO:0007669"/>
    <property type="project" value="TreeGrafter"/>
</dbReference>
<accession>A0A0H4X9N8</accession>
<keyword evidence="2 8" id="KW-0812">Transmembrane</keyword>
<keyword evidence="11" id="KW-1185">Reference proteome</keyword>
<evidence type="ECO:0000256" key="8">
    <source>
        <dbReference type="SAM" id="Phobius"/>
    </source>
</evidence>
<name>A0A0H4X9N8_9BACT</name>
<feature type="region of interest" description="Disordered" evidence="7">
    <location>
        <begin position="281"/>
        <end position="304"/>
    </location>
</feature>
<evidence type="ECO:0000256" key="2">
    <source>
        <dbReference type="ARBA" id="ARBA00022692"/>
    </source>
</evidence>
<evidence type="ECO:0000256" key="7">
    <source>
        <dbReference type="SAM" id="MobiDB-lite"/>
    </source>
</evidence>
<keyword evidence="6 8" id="KW-0472">Membrane</keyword>
<dbReference type="GO" id="GO:0012505">
    <property type="term" value="C:endomembrane system"/>
    <property type="evidence" value="ECO:0007669"/>
    <property type="project" value="UniProtKB-SubCell"/>
</dbReference>
<dbReference type="GO" id="GO:0006643">
    <property type="term" value="P:membrane lipid metabolic process"/>
    <property type="evidence" value="ECO:0007669"/>
    <property type="project" value="TreeGrafter"/>
</dbReference>
<dbReference type="RefSeq" id="WP_002633629.1">
    <property type="nucleotide sequence ID" value="NZ_CP012109.1"/>
</dbReference>
<comment type="subcellular location">
    <subcellularLocation>
        <location evidence="1">Endomembrane system</location>
        <topology evidence="1">Multi-pass membrane protein</topology>
    </subcellularLocation>
</comment>
<keyword evidence="3 8" id="KW-1133">Transmembrane helix</keyword>
<dbReference type="GO" id="GO:0016020">
    <property type="term" value="C:membrane"/>
    <property type="evidence" value="ECO:0007669"/>
    <property type="project" value="GOC"/>
</dbReference>
<dbReference type="EMBL" id="CP012109">
    <property type="protein sequence ID" value="AKQ70738.1"/>
    <property type="molecule type" value="Genomic_DNA"/>
</dbReference>
<evidence type="ECO:0000259" key="9">
    <source>
        <dbReference type="Pfam" id="PF04116"/>
    </source>
</evidence>
<feature type="transmembrane region" description="Helical" evidence="8">
    <location>
        <begin position="142"/>
        <end position="160"/>
    </location>
</feature>
<dbReference type="KEGG" id="mym:A176_007650"/>
<dbReference type="GO" id="GO:0008610">
    <property type="term" value="P:lipid biosynthetic process"/>
    <property type="evidence" value="ECO:0007669"/>
    <property type="project" value="InterPro"/>
</dbReference>
<protein>
    <submittedName>
        <fullName evidence="10">C-5 sterol desaturase</fullName>
    </submittedName>
</protein>
<dbReference type="eggNOG" id="COG3000">
    <property type="taxonomic scope" value="Bacteria"/>
</dbReference>
<keyword evidence="5" id="KW-0443">Lipid metabolism</keyword>
<dbReference type="InterPro" id="IPR051689">
    <property type="entry name" value="Sterol_desaturase/TMEM195"/>
</dbReference>
<gene>
    <name evidence="10" type="ORF">A176_007650</name>
</gene>
<dbReference type="PATRIC" id="fig|1297742.4.peg.7786"/>
<proteinExistence type="predicted"/>
<dbReference type="PANTHER" id="PTHR21624">
    <property type="entry name" value="STEROL DESATURASE-RELATED PROTEIN"/>
    <property type="match status" value="1"/>
</dbReference>
<keyword evidence="4" id="KW-0560">Oxidoreductase</keyword>
<dbReference type="AlphaFoldDB" id="A0A0H4X9N8"/>
<dbReference type="PANTHER" id="PTHR21624:SF1">
    <property type="entry name" value="ALKYLGLYCEROL MONOOXYGENASE"/>
    <property type="match status" value="1"/>
</dbReference>
<dbReference type="InterPro" id="IPR006694">
    <property type="entry name" value="Fatty_acid_hydroxylase"/>
</dbReference>
<evidence type="ECO:0000256" key="1">
    <source>
        <dbReference type="ARBA" id="ARBA00004127"/>
    </source>
</evidence>
<dbReference type="Pfam" id="PF04116">
    <property type="entry name" value="FA_hydroxylase"/>
    <property type="match status" value="1"/>
</dbReference>
<evidence type="ECO:0000313" key="10">
    <source>
        <dbReference type="EMBL" id="AKQ70738.1"/>
    </source>
</evidence>
<dbReference type="STRING" id="1297742.A176_007650"/>
<dbReference type="Proteomes" id="UP000009026">
    <property type="component" value="Chromosome"/>
</dbReference>